<dbReference type="EMBL" id="VIGB01000003">
    <property type="protein sequence ID" value="TQF05964.1"/>
    <property type="molecule type" value="Genomic_DNA"/>
</dbReference>
<organism evidence="1 2">
    <name type="scientific">Kitasatospora acidiphila</name>
    <dbReference type="NCBI Taxonomy" id="2567942"/>
    <lineage>
        <taxon>Bacteria</taxon>
        <taxon>Bacillati</taxon>
        <taxon>Actinomycetota</taxon>
        <taxon>Actinomycetes</taxon>
        <taxon>Kitasatosporales</taxon>
        <taxon>Streptomycetaceae</taxon>
        <taxon>Kitasatospora</taxon>
    </lineage>
</organism>
<sequence>MTDTTALEPGEFFREAWVAGVKKYFPGEPKAGYVAPWAQTPEWERQAAAAVYRQVAEFVRVSGGSTAKLSREQKGRFVALCWIAQIFKHFDSPKPGYVADWDELPQWQRETDSDIFERIEQVI</sequence>
<evidence type="ECO:0000313" key="2">
    <source>
        <dbReference type="Proteomes" id="UP000319103"/>
    </source>
</evidence>
<dbReference type="Proteomes" id="UP000319103">
    <property type="component" value="Unassembled WGS sequence"/>
</dbReference>
<name>A0A540WC18_9ACTN</name>
<proteinExistence type="predicted"/>
<evidence type="ECO:0000313" key="1">
    <source>
        <dbReference type="EMBL" id="TQF05964.1"/>
    </source>
</evidence>
<dbReference type="RefSeq" id="WP_141636412.1">
    <property type="nucleotide sequence ID" value="NZ_VIGB01000003.1"/>
</dbReference>
<dbReference type="OrthoDB" id="4547498at2"/>
<comment type="caution">
    <text evidence="1">The sequence shown here is derived from an EMBL/GenBank/DDBJ whole genome shotgun (WGS) entry which is preliminary data.</text>
</comment>
<keyword evidence="2" id="KW-1185">Reference proteome</keyword>
<dbReference type="AlphaFoldDB" id="A0A540WC18"/>
<gene>
    <name evidence="1" type="ORF">E6W39_31735</name>
</gene>
<reference evidence="1 2" key="1">
    <citation type="submission" date="2019-06" db="EMBL/GenBank/DDBJ databases">
        <title>Description of Kitasatospora acidophila sp. nov. isolated from pine grove soil, and reclassification of Streptomyces novaecaesareae to Kitasatospora novaeceasareae comb. nov.</title>
        <authorList>
            <person name="Kim M.J."/>
        </authorList>
    </citation>
    <scope>NUCLEOTIDE SEQUENCE [LARGE SCALE GENOMIC DNA]</scope>
    <source>
        <strain evidence="1 2">MMS16-CNU292</strain>
    </source>
</reference>
<protein>
    <submittedName>
        <fullName evidence="1">Uncharacterized protein</fullName>
    </submittedName>
</protein>
<accession>A0A540WC18</accession>